<evidence type="ECO:0000313" key="4">
    <source>
        <dbReference type="EMBL" id="KAK7113151.1"/>
    </source>
</evidence>
<keyword evidence="5" id="KW-1185">Reference proteome</keyword>
<feature type="chain" id="PRO_5042934324" evidence="3">
    <location>
        <begin position="25"/>
        <end position="433"/>
    </location>
</feature>
<evidence type="ECO:0000313" key="5">
    <source>
        <dbReference type="Proteomes" id="UP001374579"/>
    </source>
</evidence>
<evidence type="ECO:0000256" key="2">
    <source>
        <dbReference type="SAM" id="Phobius"/>
    </source>
</evidence>
<feature type="transmembrane region" description="Helical" evidence="2">
    <location>
        <begin position="34"/>
        <end position="57"/>
    </location>
</feature>
<accession>A0AAN9BXB8</accession>
<name>A0AAN9BXB8_9CAEN</name>
<reference evidence="4 5" key="1">
    <citation type="submission" date="2024-02" db="EMBL/GenBank/DDBJ databases">
        <title>Chromosome-scale genome assembly of the rough periwinkle Littorina saxatilis.</title>
        <authorList>
            <person name="De Jode A."/>
            <person name="Faria R."/>
            <person name="Formenti G."/>
            <person name="Sims Y."/>
            <person name="Smith T.P."/>
            <person name="Tracey A."/>
            <person name="Wood J.M.D."/>
            <person name="Zagrodzka Z.B."/>
            <person name="Johannesson K."/>
            <person name="Butlin R.K."/>
            <person name="Leder E.H."/>
        </authorList>
    </citation>
    <scope>NUCLEOTIDE SEQUENCE [LARGE SCALE GENOMIC DNA]</scope>
    <source>
        <strain evidence="4">Snail1</strain>
        <tissue evidence="4">Muscle</tissue>
    </source>
</reference>
<gene>
    <name evidence="4" type="ORF">V1264_012495</name>
</gene>
<proteinExistence type="predicted"/>
<keyword evidence="3" id="KW-0732">Signal</keyword>
<dbReference type="EMBL" id="JBAMIC010000002">
    <property type="protein sequence ID" value="KAK7113151.1"/>
    <property type="molecule type" value="Genomic_DNA"/>
</dbReference>
<feature type="region of interest" description="Disordered" evidence="1">
    <location>
        <begin position="168"/>
        <end position="212"/>
    </location>
</feature>
<feature type="region of interest" description="Disordered" evidence="1">
    <location>
        <begin position="375"/>
        <end position="433"/>
    </location>
</feature>
<feature type="signal peptide" evidence="3">
    <location>
        <begin position="1"/>
        <end position="24"/>
    </location>
</feature>
<dbReference type="Proteomes" id="UP001374579">
    <property type="component" value="Unassembled WGS sequence"/>
</dbReference>
<evidence type="ECO:0000256" key="1">
    <source>
        <dbReference type="SAM" id="MobiDB-lite"/>
    </source>
</evidence>
<keyword evidence="2" id="KW-0472">Membrane</keyword>
<organism evidence="4 5">
    <name type="scientific">Littorina saxatilis</name>
    <dbReference type="NCBI Taxonomy" id="31220"/>
    <lineage>
        <taxon>Eukaryota</taxon>
        <taxon>Metazoa</taxon>
        <taxon>Spiralia</taxon>
        <taxon>Lophotrochozoa</taxon>
        <taxon>Mollusca</taxon>
        <taxon>Gastropoda</taxon>
        <taxon>Caenogastropoda</taxon>
        <taxon>Littorinimorpha</taxon>
        <taxon>Littorinoidea</taxon>
        <taxon>Littorinidae</taxon>
        <taxon>Littorina</taxon>
    </lineage>
</organism>
<protein>
    <submittedName>
        <fullName evidence="4">Uncharacterized protein</fullName>
    </submittedName>
</protein>
<sequence>MANFVPGCRVFWVAFFASLTGVMAEQLDSDLIGVVVAAVCIGVLSIVIIVFMAYCCFRRIEYDRKSVLVRKNSESVSTGIAPRWAPNMVPSNRPVYSVPAEPVMYAVPANYYLGHYAPKFMDAEQMHYMQPYQYGYDARGGEGDDEEEHARRAQDYQEYLRQRDEQFRQHEGQLRQHEEQSRQHGEQSRQHGEQSRHHEGQLRQHEEQQHVHHPADVTNVTQVETNESQPNGQVSGDFSASSLNYRVIRKSHKHDKMPEWLRKDYDENEQSMDVGDDVSITSSAGSTRQRISLGAGTPLTAVRAQVSPKDSVLDFDDVLHVARDFTIVDYVEAEQPRASSGAYGVEDDSQGYRINTHTTATSSATAYHAQRLVADTSQASESSTYVPPASTSTPRAPPEVMEDIEDHYRMRRAGEGSAPDLPGSERQATDVQF</sequence>
<dbReference type="AlphaFoldDB" id="A0AAN9BXB8"/>
<keyword evidence="2" id="KW-0812">Transmembrane</keyword>
<comment type="caution">
    <text evidence="4">The sequence shown here is derived from an EMBL/GenBank/DDBJ whole genome shotgun (WGS) entry which is preliminary data.</text>
</comment>
<keyword evidence="2" id="KW-1133">Transmembrane helix</keyword>
<evidence type="ECO:0000256" key="3">
    <source>
        <dbReference type="SAM" id="SignalP"/>
    </source>
</evidence>
<feature type="compositionally biased region" description="Polar residues" evidence="1">
    <location>
        <begin position="375"/>
        <end position="385"/>
    </location>
</feature>